<dbReference type="AlphaFoldDB" id="A0A0J8R072"/>
<accession>A0A0J8R072</accession>
<gene>
    <name evidence="2" type="ORF">CISG_07214</name>
</gene>
<sequence>MAILTVPFFLAEVRGYGKIYDTFAEAPFQLYNILQFPLFFMFTDGLIYWIHRGLHHPLVYKAPAQSPHHKWIMPTPVASHAFHPVDGWGAKLAVSYLPIHLPAAEIRTNNYDQFTTLWDRLGSSYRKPNDELFRRETKMGEEEWKRQVQEMETLVKEVEGDDDRQYLHEEEDKKNL</sequence>
<organism evidence="2 3">
    <name type="scientific">Coccidioides immitis RMSCC 3703</name>
    <dbReference type="NCBI Taxonomy" id="454286"/>
    <lineage>
        <taxon>Eukaryota</taxon>
        <taxon>Fungi</taxon>
        <taxon>Dikarya</taxon>
        <taxon>Ascomycota</taxon>
        <taxon>Pezizomycotina</taxon>
        <taxon>Eurotiomycetes</taxon>
        <taxon>Eurotiomycetidae</taxon>
        <taxon>Onygenales</taxon>
        <taxon>Onygenaceae</taxon>
        <taxon>Coccidioides</taxon>
    </lineage>
</organism>
<dbReference type="PANTHER" id="PTHR11863">
    <property type="entry name" value="STEROL DESATURASE"/>
    <property type="match status" value="1"/>
</dbReference>
<dbReference type="EMBL" id="DS268166">
    <property type="protein sequence ID" value="KMU78554.1"/>
    <property type="molecule type" value="Genomic_DNA"/>
</dbReference>
<feature type="region of interest" description="Disordered" evidence="1">
    <location>
        <begin position="155"/>
        <end position="176"/>
    </location>
</feature>
<evidence type="ECO:0000256" key="1">
    <source>
        <dbReference type="SAM" id="MobiDB-lite"/>
    </source>
</evidence>
<dbReference type="OrthoDB" id="6354873at2759"/>
<name>A0A0J8R072_COCIT</name>
<evidence type="ECO:0000313" key="2">
    <source>
        <dbReference type="EMBL" id="KMU78554.1"/>
    </source>
</evidence>
<proteinExistence type="predicted"/>
<reference evidence="3" key="1">
    <citation type="journal article" date="2010" name="Genome Res.">
        <title>Population genomic sequencing of Coccidioides fungi reveals recent hybridization and transposon control.</title>
        <authorList>
            <person name="Neafsey D.E."/>
            <person name="Barker B.M."/>
            <person name="Sharpton T.J."/>
            <person name="Stajich J.E."/>
            <person name="Park D.J."/>
            <person name="Whiston E."/>
            <person name="Hung C.-Y."/>
            <person name="McMahan C."/>
            <person name="White J."/>
            <person name="Sykes S."/>
            <person name="Heiman D."/>
            <person name="Young S."/>
            <person name="Zeng Q."/>
            <person name="Abouelleil A."/>
            <person name="Aftuck L."/>
            <person name="Bessette D."/>
            <person name="Brown A."/>
            <person name="FitzGerald M."/>
            <person name="Lui A."/>
            <person name="Macdonald J.P."/>
            <person name="Priest M."/>
            <person name="Orbach M.J."/>
            <person name="Galgiani J.N."/>
            <person name="Kirkland T.N."/>
            <person name="Cole G.T."/>
            <person name="Birren B.W."/>
            <person name="Henn M.R."/>
            <person name="Taylor J.W."/>
            <person name="Rounsley S.D."/>
        </authorList>
    </citation>
    <scope>NUCLEOTIDE SEQUENCE [LARGE SCALE GENOMIC DNA]</scope>
    <source>
        <strain evidence="3">RMSCC 3703</strain>
    </source>
</reference>
<protein>
    <submittedName>
        <fullName evidence="2">C-5 sterol desaturase desaturase</fullName>
    </submittedName>
</protein>
<evidence type="ECO:0000313" key="3">
    <source>
        <dbReference type="Proteomes" id="UP000054559"/>
    </source>
</evidence>
<dbReference type="Proteomes" id="UP000054559">
    <property type="component" value="Unassembled WGS sequence"/>
</dbReference>
<dbReference type="STRING" id="454286.A0A0J8R072"/>
<dbReference type="InterPro" id="IPR050307">
    <property type="entry name" value="Sterol_Desaturase_Related"/>
</dbReference>